<sequence length="228" mass="25324">MVASATGDVNGDLIPDIVFVTGYRESEGYIIQNMVLGIRDGATGVSVSIPLKDNMGYDPMLFLGDFTGDGINDIFITIPTGGSGGTTNTYIYSFVNNEPRLLFDSATFNQAYQYEVTYKDNYKVEVVSKRNDARYLIDLSLRDPEYLNGIYDANDKLKAPISGWVDPISGIYPIDFGFDGMYDLLAYQQIAGSYHADTVGTMQNRLKWNGYMLVLDYQDLAIYGSDKS</sequence>
<dbReference type="Gene3D" id="2.130.10.130">
    <property type="entry name" value="Integrin alpha, N-terminal"/>
    <property type="match status" value="1"/>
</dbReference>
<evidence type="ECO:0000313" key="1">
    <source>
        <dbReference type="EMBL" id="TYS61693.1"/>
    </source>
</evidence>
<dbReference type="AlphaFoldDB" id="A0AA94WV65"/>
<evidence type="ECO:0000313" key="2">
    <source>
        <dbReference type="Proteomes" id="UP000323393"/>
    </source>
</evidence>
<organism evidence="1 2">
    <name type="scientific">Sutcliffiella horikoshii</name>
    <dbReference type="NCBI Taxonomy" id="79883"/>
    <lineage>
        <taxon>Bacteria</taxon>
        <taxon>Bacillati</taxon>
        <taxon>Bacillota</taxon>
        <taxon>Bacilli</taxon>
        <taxon>Bacillales</taxon>
        <taxon>Bacillaceae</taxon>
        <taxon>Sutcliffiella</taxon>
    </lineage>
</organism>
<dbReference type="InterPro" id="IPR028994">
    <property type="entry name" value="Integrin_alpha_N"/>
</dbReference>
<gene>
    <name evidence="1" type="ORF">FZC74_00170</name>
</gene>
<name>A0AA94WV65_9BACI</name>
<dbReference type="SUPFAM" id="SSF69318">
    <property type="entry name" value="Integrin alpha N-terminal domain"/>
    <property type="match status" value="1"/>
</dbReference>
<protein>
    <submittedName>
        <fullName evidence="1">VCBS repeat-containing protein</fullName>
    </submittedName>
</protein>
<reference evidence="1 2" key="1">
    <citation type="submission" date="2019-08" db="EMBL/GenBank/DDBJ databases">
        <title>Bacillus genomes from the desert of Cuatro Cienegas, Coahuila.</title>
        <authorList>
            <person name="Olmedo-Alvarez G."/>
        </authorList>
    </citation>
    <scope>NUCLEOTIDE SEQUENCE [LARGE SCALE GENOMIC DNA]</scope>
    <source>
        <strain evidence="1 2">CH88_3T</strain>
    </source>
</reference>
<dbReference type="EMBL" id="VTEU01000001">
    <property type="protein sequence ID" value="TYS61693.1"/>
    <property type="molecule type" value="Genomic_DNA"/>
</dbReference>
<accession>A0AA94WV65</accession>
<dbReference type="Proteomes" id="UP000323393">
    <property type="component" value="Unassembled WGS sequence"/>
</dbReference>
<proteinExistence type="predicted"/>
<comment type="caution">
    <text evidence="1">The sequence shown here is derived from an EMBL/GenBank/DDBJ whole genome shotgun (WGS) entry which is preliminary data.</text>
</comment>